<keyword evidence="2" id="KW-1185">Reference proteome</keyword>
<reference evidence="1" key="2">
    <citation type="submission" date="2021-09" db="EMBL/GenBank/DDBJ databases">
        <authorList>
            <person name="Jia N."/>
            <person name="Wang J."/>
            <person name="Shi W."/>
            <person name="Du L."/>
            <person name="Sun Y."/>
            <person name="Zhan W."/>
            <person name="Jiang J."/>
            <person name="Wang Q."/>
            <person name="Zhang B."/>
            <person name="Ji P."/>
            <person name="Sakyi L.B."/>
            <person name="Cui X."/>
            <person name="Yuan T."/>
            <person name="Jiang B."/>
            <person name="Yang W."/>
            <person name="Lam T.T.-Y."/>
            <person name="Chang Q."/>
            <person name="Ding S."/>
            <person name="Wang X."/>
            <person name="Zhu J."/>
            <person name="Ruan X."/>
            <person name="Zhao L."/>
            <person name="Wei J."/>
            <person name="Que T."/>
            <person name="Du C."/>
            <person name="Cheng J."/>
            <person name="Dai P."/>
            <person name="Han X."/>
            <person name="Huang E."/>
            <person name="Gao Y."/>
            <person name="Liu J."/>
            <person name="Shao H."/>
            <person name="Ye R."/>
            <person name="Li L."/>
            <person name="Wei W."/>
            <person name="Wang X."/>
            <person name="Wang C."/>
            <person name="Huo Q."/>
            <person name="Li W."/>
            <person name="Guo W."/>
            <person name="Chen H."/>
            <person name="Chen S."/>
            <person name="Zhou L."/>
            <person name="Zhou L."/>
            <person name="Ni X."/>
            <person name="Tian J."/>
            <person name="Zhou Y."/>
            <person name="Sheng Y."/>
            <person name="Liu T."/>
            <person name="Pan Y."/>
            <person name="Xia L."/>
            <person name="Li J."/>
            <person name="Zhao F."/>
            <person name="Cao W."/>
        </authorList>
    </citation>
    <scope>NUCLEOTIDE SEQUENCE</scope>
    <source>
        <strain evidence="1">Rsan-2018</strain>
        <tissue evidence="1">Larvae</tissue>
    </source>
</reference>
<proteinExistence type="predicted"/>
<comment type="caution">
    <text evidence="1">The sequence shown here is derived from an EMBL/GenBank/DDBJ whole genome shotgun (WGS) entry which is preliminary data.</text>
</comment>
<reference evidence="1" key="1">
    <citation type="journal article" date="2020" name="Cell">
        <title>Large-Scale Comparative Analyses of Tick Genomes Elucidate Their Genetic Diversity and Vector Capacities.</title>
        <authorList>
            <consortium name="Tick Genome and Microbiome Consortium (TIGMIC)"/>
            <person name="Jia N."/>
            <person name="Wang J."/>
            <person name="Shi W."/>
            <person name="Du L."/>
            <person name="Sun Y."/>
            <person name="Zhan W."/>
            <person name="Jiang J.F."/>
            <person name="Wang Q."/>
            <person name="Zhang B."/>
            <person name="Ji P."/>
            <person name="Bell-Sakyi L."/>
            <person name="Cui X.M."/>
            <person name="Yuan T.T."/>
            <person name="Jiang B.G."/>
            <person name="Yang W.F."/>
            <person name="Lam T.T."/>
            <person name="Chang Q.C."/>
            <person name="Ding S.J."/>
            <person name="Wang X.J."/>
            <person name="Zhu J.G."/>
            <person name="Ruan X.D."/>
            <person name="Zhao L."/>
            <person name="Wei J.T."/>
            <person name="Ye R.Z."/>
            <person name="Que T.C."/>
            <person name="Du C.H."/>
            <person name="Zhou Y.H."/>
            <person name="Cheng J.X."/>
            <person name="Dai P.F."/>
            <person name="Guo W.B."/>
            <person name="Han X.H."/>
            <person name="Huang E.J."/>
            <person name="Li L.F."/>
            <person name="Wei W."/>
            <person name="Gao Y.C."/>
            <person name="Liu J.Z."/>
            <person name="Shao H.Z."/>
            <person name="Wang X."/>
            <person name="Wang C.C."/>
            <person name="Yang T.C."/>
            <person name="Huo Q.B."/>
            <person name="Li W."/>
            <person name="Chen H.Y."/>
            <person name="Chen S.E."/>
            <person name="Zhou L.G."/>
            <person name="Ni X.B."/>
            <person name="Tian J.H."/>
            <person name="Sheng Y."/>
            <person name="Liu T."/>
            <person name="Pan Y.S."/>
            <person name="Xia L.Y."/>
            <person name="Li J."/>
            <person name="Zhao F."/>
            <person name="Cao W.C."/>
        </authorList>
    </citation>
    <scope>NUCLEOTIDE SEQUENCE</scope>
    <source>
        <strain evidence="1">Rsan-2018</strain>
    </source>
</reference>
<evidence type="ECO:0000313" key="2">
    <source>
        <dbReference type="Proteomes" id="UP000821837"/>
    </source>
</evidence>
<dbReference type="VEuPathDB" id="VectorBase:RSAN_047750"/>
<evidence type="ECO:0000313" key="1">
    <source>
        <dbReference type="EMBL" id="KAH7961345.1"/>
    </source>
</evidence>
<sequence>MDVAFSEAHCLPKIPRPALRDRGNPMELYDEEQFHARYRFTKNAVRQLLAMLPLQESGDNRGQPVPPMLHLLMALRFYGAGTFQTVTGDLIRIPQSTVCRAVGKVTLLIAKHLYSMLVRFPQPAGFPKVMWDVYEVAEFPSVTGCVDCTHVHINSPGVFTLTNHSPTEYKTCGRSQE</sequence>
<protein>
    <recommendedName>
        <fullName evidence="3">Nuclease HARBI1</fullName>
    </recommendedName>
</protein>
<organism evidence="1 2">
    <name type="scientific">Rhipicephalus sanguineus</name>
    <name type="common">Brown dog tick</name>
    <name type="synonym">Ixodes sanguineus</name>
    <dbReference type="NCBI Taxonomy" id="34632"/>
    <lineage>
        <taxon>Eukaryota</taxon>
        <taxon>Metazoa</taxon>
        <taxon>Ecdysozoa</taxon>
        <taxon>Arthropoda</taxon>
        <taxon>Chelicerata</taxon>
        <taxon>Arachnida</taxon>
        <taxon>Acari</taxon>
        <taxon>Parasitiformes</taxon>
        <taxon>Ixodida</taxon>
        <taxon>Ixodoidea</taxon>
        <taxon>Ixodidae</taxon>
        <taxon>Rhipicephalinae</taxon>
        <taxon>Rhipicephalus</taxon>
        <taxon>Rhipicephalus</taxon>
    </lineage>
</organism>
<name>A0A9D4PZT3_RHISA</name>
<accession>A0A9D4PZT3</accession>
<dbReference type="AlphaFoldDB" id="A0A9D4PZT3"/>
<gene>
    <name evidence="1" type="ORF">HPB52_008121</name>
</gene>
<dbReference type="EMBL" id="JABSTV010001249">
    <property type="protein sequence ID" value="KAH7961345.1"/>
    <property type="molecule type" value="Genomic_DNA"/>
</dbReference>
<evidence type="ECO:0008006" key="3">
    <source>
        <dbReference type="Google" id="ProtNLM"/>
    </source>
</evidence>
<dbReference type="Proteomes" id="UP000821837">
    <property type="component" value="Chromosome 3"/>
</dbReference>